<dbReference type="SMART" id="SM00989">
    <property type="entry name" value="V4R"/>
    <property type="match status" value="1"/>
</dbReference>
<gene>
    <name evidence="2" type="ORF">ACFFJG_15275</name>
</gene>
<keyword evidence="3" id="KW-1185">Reference proteome</keyword>
<dbReference type="RefSeq" id="WP_378519644.1">
    <property type="nucleotide sequence ID" value="NZ_CBCSDI010000033.1"/>
</dbReference>
<dbReference type="SUPFAM" id="SSF111126">
    <property type="entry name" value="Ligand-binding domain in the NO signalling and Golgi transport"/>
    <property type="match status" value="1"/>
</dbReference>
<protein>
    <submittedName>
        <fullName evidence="2">Heme NO-binding domain-containing protein</fullName>
    </submittedName>
</protein>
<reference evidence="2 3" key="1">
    <citation type="submission" date="2024-09" db="EMBL/GenBank/DDBJ databases">
        <authorList>
            <person name="Sun Q."/>
            <person name="Mori K."/>
        </authorList>
    </citation>
    <scope>NUCLEOTIDE SEQUENCE [LARGE SCALE GENOMIC DNA]</scope>
    <source>
        <strain evidence="2 3">CCM 8654</strain>
    </source>
</reference>
<comment type="caution">
    <text evidence="2">The sequence shown here is derived from an EMBL/GenBank/DDBJ whole genome shotgun (WGS) entry which is preliminary data.</text>
</comment>
<dbReference type="InterPro" id="IPR011644">
    <property type="entry name" value="Heme_NO-bd"/>
</dbReference>
<dbReference type="Pfam" id="PF07700">
    <property type="entry name" value="HNOB"/>
    <property type="match status" value="1"/>
</dbReference>
<dbReference type="Proteomes" id="UP001589698">
    <property type="component" value="Unassembled WGS sequence"/>
</dbReference>
<accession>A0ABV6E4D6</accession>
<dbReference type="EMBL" id="JBHLXH010000002">
    <property type="protein sequence ID" value="MFC0223848.1"/>
    <property type="molecule type" value="Genomic_DNA"/>
</dbReference>
<sequence length="188" mass="20588">MKGIIFNLLEERVEHEGGPAAWDGLLESAEVDGGYSAIGDYPTTELVSLVGARARALDCTEADAVRDFGHGALLSLAEKFPAFFTPHTTTRDFLLTLNDVIHPQVRKLHACARPPEFDFTVIGDDRLRMVYRSERQLCGMAEGMVAGAATHFGQSVEIVQEECVLTGADACVLDCTFRDRDDRAEVGR</sequence>
<proteinExistence type="predicted"/>
<dbReference type="InterPro" id="IPR024096">
    <property type="entry name" value="NO_sig/Golgi_transp_ligand-bd"/>
</dbReference>
<dbReference type="InterPro" id="IPR038158">
    <property type="entry name" value="H-NOX_domain_sf"/>
</dbReference>
<evidence type="ECO:0000313" key="2">
    <source>
        <dbReference type="EMBL" id="MFC0223848.1"/>
    </source>
</evidence>
<dbReference type="Gene3D" id="3.90.1520.10">
    <property type="entry name" value="H-NOX domain"/>
    <property type="match status" value="1"/>
</dbReference>
<dbReference type="InterPro" id="IPR004096">
    <property type="entry name" value="V4R"/>
</dbReference>
<evidence type="ECO:0000313" key="3">
    <source>
        <dbReference type="Proteomes" id="UP001589698"/>
    </source>
</evidence>
<organism evidence="2 3">
    <name type="scientific">Nocardioides zeicaulis</name>
    <dbReference type="NCBI Taxonomy" id="1776857"/>
    <lineage>
        <taxon>Bacteria</taxon>
        <taxon>Bacillati</taxon>
        <taxon>Actinomycetota</taxon>
        <taxon>Actinomycetes</taxon>
        <taxon>Propionibacteriales</taxon>
        <taxon>Nocardioidaceae</taxon>
        <taxon>Nocardioides</taxon>
    </lineage>
</organism>
<feature type="domain" description="4-vinyl reductase 4VR" evidence="1">
    <location>
        <begin position="116"/>
        <end position="177"/>
    </location>
</feature>
<evidence type="ECO:0000259" key="1">
    <source>
        <dbReference type="SMART" id="SM00989"/>
    </source>
</evidence>
<name>A0ABV6E4D6_9ACTN</name>